<proteinExistence type="predicted"/>
<reference evidence="1 2" key="1">
    <citation type="journal article" date="2005" name="Nucleic Acids Res.">
        <title>Genomic blueprint of Hahella chejuensis, a marine microbe producing an algicidal agent.</title>
        <authorList>
            <person name="Jeong H."/>
            <person name="Yim J.H."/>
            <person name="Lee C."/>
            <person name="Choi S.-H."/>
            <person name="Park Y.K."/>
            <person name="Yoon S.H."/>
            <person name="Hur C.-G."/>
            <person name="Kang H.-Y."/>
            <person name="Kim D."/>
            <person name="Lee H.H."/>
            <person name="Park K.H."/>
            <person name="Park S.-H."/>
            <person name="Park H.-S."/>
            <person name="Lee H.K."/>
            <person name="Oh T.K."/>
            <person name="Kim J.F."/>
        </authorList>
    </citation>
    <scope>NUCLEOTIDE SEQUENCE [LARGE SCALE GENOMIC DNA]</scope>
    <source>
        <strain evidence="1 2">KCTC 2396</strain>
    </source>
</reference>
<organism evidence="1 2">
    <name type="scientific">Hahella chejuensis (strain KCTC 2396)</name>
    <dbReference type="NCBI Taxonomy" id="349521"/>
    <lineage>
        <taxon>Bacteria</taxon>
        <taxon>Pseudomonadati</taxon>
        <taxon>Pseudomonadota</taxon>
        <taxon>Gammaproteobacteria</taxon>
        <taxon>Oceanospirillales</taxon>
        <taxon>Hahellaceae</taxon>
        <taxon>Hahella</taxon>
    </lineage>
</organism>
<dbReference type="PANTHER" id="PTHR36922:SF1">
    <property type="entry name" value="DUF1993 DOMAIN-CONTAINING PROTEIN"/>
    <property type="match status" value="1"/>
</dbReference>
<dbReference type="Pfam" id="PF09351">
    <property type="entry name" value="DUF1993"/>
    <property type="match status" value="1"/>
</dbReference>
<dbReference type="OrthoDB" id="338237at2"/>
<dbReference type="AlphaFoldDB" id="Q2SJI4"/>
<dbReference type="Proteomes" id="UP000000238">
    <property type="component" value="Chromosome"/>
</dbReference>
<dbReference type="HOGENOM" id="CLU_090929_1_0_6"/>
<protein>
    <submittedName>
        <fullName evidence="1">Uncharacterized protein conserved in bacteria</fullName>
    </submittedName>
</protein>
<dbReference type="PANTHER" id="PTHR36922">
    <property type="entry name" value="BLL2446 PROTEIN"/>
    <property type="match status" value="1"/>
</dbReference>
<dbReference type="SUPFAM" id="SSF109854">
    <property type="entry name" value="DinB/YfiT-like putative metalloenzymes"/>
    <property type="match status" value="1"/>
</dbReference>
<accession>Q2SJI4</accession>
<gene>
    <name evidence="1" type="ordered locus">HCH_02372</name>
</gene>
<keyword evidence="2" id="KW-1185">Reference proteome</keyword>
<dbReference type="InterPro" id="IPR018531">
    <property type="entry name" value="DUF1993"/>
</dbReference>
<evidence type="ECO:0000313" key="2">
    <source>
        <dbReference type="Proteomes" id="UP000000238"/>
    </source>
</evidence>
<dbReference type="eggNOG" id="COG3812">
    <property type="taxonomic scope" value="Bacteria"/>
</dbReference>
<dbReference type="KEGG" id="hch:HCH_02372"/>
<evidence type="ECO:0000313" key="1">
    <source>
        <dbReference type="EMBL" id="ABC29190.1"/>
    </source>
</evidence>
<sequence>MYDQSVIVFERYLKRLSAMMNRLETFADTASKQKAILQTSLAPNMFPLVQQVRTTISFSLRTCYPLAGLEIPEIESREDTIADLRRQIKEAGRYLQALPANDFATAAEREIVTKAGFKELRLDGETFLTQYALPNFFFHLSMVYAILRYCGAPVGKGDFDGFHEYPPGFAF</sequence>
<name>Q2SJI4_HAHCH</name>
<dbReference type="InterPro" id="IPR034660">
    <property type="entry name" value="DinB/YfiT-like"/>
</dbReference>
<dbReference type="Gene3D" id="1.20.120.450">
    <property type="entry name" value="dinb family like domain"/>
    <property type="match status" value="1"/>
</dbReference>
<dbReference type="STRING" id="349521.HCH_02372"/>
<dbReference type="EMBL" id="CP000155">
    <property type="protein sequence ID" value="ABC29190.1"/>
    <property type="molecule type" value="Genomic_DNA"/>
</dbReference>
<dbReference type="RefSeq" id="WP_011396259.1">
    <property type="nucleotide sequence ID" value="NC_007645.1"/>
</dbReference>